<feature type="compositionally biased region" description="Basic and acidic residues" evidence="22">
    <location>
        <begin position="556"/>
        <end position="567"/>
    </location>
</feature>
<accession>A0A9W7XMA5</accession>
<evidence type="ECO:0000256" key="14">
    <source>
        <dbReference type="ARBA" id="ARBA00022840"/>
    </source>
</evidence>
<keyword evidence="11 20" id="KW-0547">Nucleotide-binding</keyword>
<dbReference type="Gene3D" id="1.10.510.10">
    <property type="entry name" value="Transferase(Phosphotransferase) domain 1"/>
    <property type="match status" value="1"/>
</dbReference>
<evidence type="ECO:0000256" key="21">
    <source>
        <dbReference type="PIRSR" id="PIRSR038147-3"/>
    </source>
</evidence>
<keyword evidence="10" id="KW-0479">Metal-binding</keyword>
<dbReference type="GO" id="GO:0016787">
    <property type="term" value="F:hydrolase activity"/>
    <property type="evidence" value="ECO:0007669"/>
    <property type="project" value="UniProtKB-KW"/>
</dbReference>
<sequence>MTLPVPAGQDAHSSSPPLHMAISGKDDTKHNDGDEHSDDDDYSDDEDYSGEQSEDGSIEADDLLGYTEDWGENGSDFTKQYNKMRQQVMYSQQSTSGKSLATKKPRIPVSAIDTVAAGTKPSVSGNSVNPKSVDLSKFSGRIKLEEFTGMGVSTKDSVSIVGSRKGQGVSSAPRKDKADRATTEQVLDPRTRIILFKLLNQGVVYEINGCISTGKEANVYHAVTESGEHRAIKIYKTSILIFKDRDRYVSGEYRFRHGYSRHNPRKMVRLWAEKEMRNLKRLYSSGIPSPNPIILRQHVLVMDFLGTSEGWAYPRLKDANIPANRFPELYYQLVRDMRIMYHVCKLVHADLSEYNILYHAKQLYIIDVSQSVEHDHPYALDFLRHDCNNVTEYFRKRGNVRTMSLRRLFEFITDHNFGNSNEEIDVELARIQEEMGAISDEQLSKLRADDEVFRQSYIPRTLEEVVDYERDVKKINEGKSEELIYNKLVGLKLSSANTPIAEEVTNSADARVINLEELNARQVRFEDEHLAMEKDDDAVNQRETTIKKSLMQPVNSKDDRDSHSDGNEKDEDDEGEESEESDVDSEDDEGNHRHAGSKRPEDKDAKKEHKQAVKEAKREKRKKKIPKAVKKRKERGTSGKKSK</sequence>
<dbReference type="EC" id="2.7.11.1" evidence="4"/>
<dbReference type="SMART" id="SM00090">
    <property type="entry name" value="RIO"/>
    <property type="match status" value="1"/>
</dbReference>
<feature type="binding site" evidence="21">
    <location>
        <position position="367"/>
    </location>
    <ligand>
        <name>Mg(2+)</name>
        <dbReference type="ChEBI" id="CHEBI:18420"/>
    </ligand>
</feature>
<dbReference type="Proteomes" id="UP001145021">
    <property type="component" value="Unassembled WGS sequence"/>
</dbReference>
<evidence type="ECO:0000256" key="15">
    <source>
        <dbReference type="ARBA" id="ARBA00022842"/>
    </source>
</evidence>
<dbReference type="InterPro" id="IPR000687">
    <property type="entry name" value="RIO_kinase"/>
</dbReference>
<dbReference type="GO" id="GO:0004674">
    <property type="term" value="F:protein serine/threonine kinase activity"/>
    <property type="evidence" value="ECO:0007669"/>
    <property type="project" value="UniProtKB-KW"/>
</dbReference>
<keyword evidence="8" id="KW-0723">Serine/threonine-protein kinase</keyword>
<keyword evidence="7" id="KW-0690">Ribosome biogenesis</keyword>
<keyword evidence="25" id="KW-1185">Reference proteome</keyword>
<evidence type="ECO:0000256" key="6">
    <source>
        <dbReference type="ARBA" id="ARBA00022490"/>
    </source>
</evidence>
<keyword evidence="6" id="KW-0963">Cytoplasm</keyword>
<organism evidence="24 25">
    <name type="scientific">Coemansia asiatica</name>
    <dbReference type="NCBI Taxonomy" id="1052880"/>
    <lineage>
        <taxon>Eukaryota</taxon>
        <taxon>Fungi</taxon>
        <taxon>Fungi incertae sedis</taxon>
        <taxon>Zoopagomycota</taxon>
        <taxon>Kickxellomycotina</taxon>
        <taxon>Kickxellomycetes</taxon>
        <taxon>Kickxellales</taxon>
        <taxon>Kickxellaceae</taxon>
        <taxon>Coemansia</taxon>
    </lineage>
</organism>
<evidence type="ECO:0000256" key="20">
    <source>
        <dbReference type="PIRSR" id="PIRSR038147-2"/>
    </source>
</evidence>
<dbReference type="Gene3D" id="3.30.200.20">
    <property type="entry name" value="Phosphorylase Kinase, domain 1"/>
    <property type="match status" value="1"/>
</dbReference>
<dbReference type="GO" id="GO:0042254">
    <property type="term" value="P:ribosome biogenesis"/>
    <property type="evidence" value="ECO:0007669"/>
    <property type="project" value="UniProtKB-KW"/>
</dbReference>
<dbReference type="GO" id="GO:0005524">
    <property type="term" value="F:ATP binding"/>
    <property type="evidence" value="ECO:0007669"/>
    <property type="project" value="UniProtKB-KW"/>
</dbReference>
<keyword evidence="9 24" id="KW-0808">Transferase</keyword>
<evidence type="ECO:0000256" key="3">
    <source>
        <dbReference type="ARBA" id="ARBA00009196"/>
    </source>
</evidence>
<dbReference type="AlphaFoldDB" id="A0A9W7XMA5"/>
<dbReference type="GO" id="GO:0046872">
    <property type="term" value="F:metal ion binding"/>
    <property type="evidence" value="ECO:0007669"/>
    <property type="project" value="UniProtKB-KW"/>
</dbReference>
<feature type="compositionally biased region" description="Basic residues" evidence="22">
    <location>
        <begin position="619"/>
        <end position="643"/>
    </location>
</feature>
<dbReference type="PANTHER" id="PTHR45723">
    <property type="entry name" value="SERINE/THREONINE-PROTEIN KINASE RIO1"/>
    <property type="match status" value="1"/>
</dbReference>
<feature type="region of interest" description="Disordered" evidence="22">
    <location>
        <begin position="546"/>
        <end position="643"/>
    </location>
</feature>
<feature type="compositionally biased region" description="Acidic residues" evidence="22">
    <location>
        <begin position="568"/>
        <end position="589"/>
    </location>
</feature>
<evidence type="ECO:0000256" key="7">
    <source>
        <dbReference type="ARBA" id="ARBA00022517"/>
    </source>
</evidence>
<keyword evidence="15" id="KW-0460">Magnesium</keyword>
<evidence type="ECO:0000256" key="8">
    <source>
        <dbReference type="ARBA" id="ARBA00022527"/>
    </source>
</evidence>
<evidence type="ECO:0000256" key="11">
    <source>
        <dbReference type="ARBA" id="ARBA00022741"/>
    </source>
</evidence>
<evidence type="ECO:0000256" key="12">
    <source>
        <dbReference type="ARBA" id="ARBA00022777"/>
    </source>
</evidence>
<feature type="compositionally biased region" description="Basic and acidic residues" evidence="22">
    <location>
        <begin position="24"/>
        <end position="34"/>
    </location>
</feature>
<comment type="catalytic activity">
    <reaction evidence="17">
        <text>L-seryl-[protein] + ATP = O-phospho-L-seryl-[protein] + ADP + H(+)</text>
        <dbReference type="Rhea" id="RHEA:17989"/>
        <dbReference type="Rhea" id="RHEA-COMP:9863"/>
        <dbReference type="Rhea" id="RHEA-COMP:11604"/>
        <dbReference type="ChEBI" id="CHEBI:15378"/>
        <dbReference type="ChEBI" id="CHEBI:29999"/>
        <dbReference type="ChEBI" id="CHEBI:30616"/>
        <dbReference type="ChEBI" id="CHEBI:83421"/>
        <dbReference type="ChEBI" id="CHEBI:456216"/>
        <dbReference type="EC" id="2.7.11.1"/>
    </reaction>
</comment>
<feature type="active site" description="Proton acceptor" evidence="19">
    <location>
        <position position="350"/>
    </location>
</feature>
<reference evidence="24" key="1">
    <citation type="submission" date="2022-07" db="EMBL/GenBank/DDBJ databases">
        <title>Phylogenomic reconstructions and comparative analyses of Kickxellomycotina fungi.</title>
        <authorList>
            <person name="Reynolds N.K."/>
            <person name="Stajich J.E."/>
            <person name="Barry K."/>
            <person name="Grigoriev I.V."/>
            <person name="Crous P."/>
            <person name="Smith M.E."/>
        </authorList>
    </citation>
    <scope>NUCLEOTIDE SEQUENCE</scope>
    <source>
        <strain evidence="24">NBRC 105413</strain>
    </source>
</reference>
<keyword evidence="14 20" id="KW-0067">ATP-binding</keyword>
<evidence type="ECO:0000256" key="4">
    <source>
        <dbReference type="ARBA" id="ARBA00012513"/>
    </source>
</evidence>
<evidence type="ECO:0000256" key="22">
    <source>
        <dbReference type="SAM" id="MobiDB-lite"/>
    </source>
</evidence>
<evidence type="ECO:0000256" key="13">
    <source>
        <dbReference type="ARBA" id="ARBA00022801"/>
    </source>
</evidence>
<proteinExistence type="inferred from homology"/>
<keyword evidence="13" id="KW-0378">Hydrolase</keyword>
<dbReference type="InterPro" id="IPR051272">
    <property type="entry name" value="RIO-type_Ser/Thr_kinase"/>
</dbReference>
<evidence type="ECO:0000256" key="2">
    <source>
        <dbReference type="ARBA" id="ARBA00004496"/>
    </source>
</evidence>
<dbReference type="Pfam" id="PF01163">
    <property type="entry name" value="RIO1"/>
    <property type="match status" value="1"/>
</dbReference>
<keyword evidence="12 24" id="KW-0418">Kinase</keyword>
<feature type="compositionally biased region" description="Basic and acidic residues" evidence="22">
    <location>
        <begin position="598"/>
        <end position="618"/>
    </location>
</feature>
<dbReference type="GO" id="GO:0005737">
    <property type="term" value="C:cytoplasm"/>
    <property type="evidence" value="ECO:0007669"/>
    <property type="project" value="UniProtKB-SubCell"/>
</dbReference>
<comment type="similarity">
    <text evidence="3">Belongs to the protein kinase superfamily. RIO-type Ser/Thr kinase family.</text>
</comment>
<evidence type="ECO:0000313" key="24">
    <source>
        <dbReference type="EMBL" id="KAJ1645596.1"/>
    </source>
</evidence>
<evidence type="ECO:0000256" key="17">
    <source>
        <dbReference type="ARBA" id="ARBA00048679"/>
    </source>
</evidence>
<dbReference type="PIRSF" id="PIRSF038147">
    <property type="entry name" value="Ser/Thr_PK_RIO1"/>
    <property type="match status" value="1"/>
</dbReference>
<dbReference type="CDD" id="cd05147">
    <property type="entry name" value="RIO1_euk"/>
    <property type="match status" value="1"/>
</dbReference>
<evidence type="ECO:0000256" key="9">
    <source>
        <dbReference type="ARBA" id="ARBA00022679"/>
    </source>
</evidence>
<dbReference type="PROSITE" id="PS01245">
    <property type="entry name" value="RIO1"/>
    <property type="match status" value="1"/>
</dbReference>
<feature type="binding site" evidence="21">
    <location>
        <position position="355"/>
    </location>
    <ligand>
        <name>Mg(2+)</name>
        <dbReference type="ChEBI" id="CHEBI:18420"/>
    </ligand>
</feature>
<dbReference type="InterPro" id="IPR018935">
    <property type="entry name" value="RIO_kinase_CS"/>
</dbReference>
<evidence type="ECO:0000256" key="18">
    <source>
        <dbReference type="ARBA" id="ARBA00068838"/>
    </source>
</evidence>
<evidence type="ECO:0000256" key="19">
    <source>
        <dbReference type="PIRSR" id="PIRSR038147-1"/>
    </source>
</evidence>
<comment type="caution">
    <text evidence="24">The sequence shown here is derived from an EMBL/GenBank/DDBJ whole genome shotgun (WGS) entry which is preliminary data.</text>
</comment>
<evidence type="ECO:0000256" key="5">
    <source>
        <dbReference type="ARBA" id="ARBA00016038"/>
    </source>
</evidence>
<evidence type="ECO:0000259" key="23">
    <source>
        <dbReference type="SMART" id="SM00090"/>
    </source>
</evidence>
<feature type="region of interest" description="Disordered" evidence="22">
    <location>
        <begin position="1"/>
        <end position="76"/>
    </location>
</feature>
<evidence type="ECO:0000256" key="1">
    <source>
        <dbReference type="ARBA" id="ARBA00001946"/>
    </source>
</evidence>
<name>A0A9W7XMA5_9FUNG</name>
<evidence type="ECO:0000256" key="10">
    <source>
        <dbReference type="ARBA" id="ARBA00022723"/>
    </source>
</evidence>
<feature type="active site" description="4-aspartylphosphate intermediate" evidence="19">
    <location>
        <position position="367"/>
    </location>
</feature>
<evidence type="ECO:0000313" key="25">
    <source>
        <dbReference type="Proteomes" id="UP001145021"/>
    </source>
</evidence>
<dbReference type="InterPro" id="IPR018934">
    <property type="entry name" value="RIO_dom"/>
</dbReference>
<comment type="catalytic activity">
    <reaction evidence="16">
        <text>L-threonyl-[protein] + ATP = O-phospho-L-threonyl-[protein] + ADP + H(+)</text>
        <dbReference type="Rhea" id="RHEA:46608"/>
        <dbReference type="Rhea" id="RHEA-COMP:11060"/>
        <dbReference type="Rhea" id="RHEA-COMP:11605"/>
        <dbReference type="ChEBI" id="CHEBI:15378"/>
        <dbReference type="ChEBI" id="CHEBI:30013"/>
        <dbReference type="ChEBI" id="CHEBI:30616"/>
        <dbReference type="ChEBI" id="CHEBI:61977"/>
        <dbReference type="ChEBI" id="CHEBI:456216"/>
        <dbReference type="EC" id="2.7.11.1"/>
    </reaction>
</comment>
<feature type="domain" description="RIO kinase" evidence="23">
    <location>
        <begin position="176"/>
        <end position="414"/>
    </location>
</feature>
<dbReference type="FunFam" id="3.30.200.20:FF:000148">
    <property type="entry name" value="Serine/threonine-protein kinase RIO1"/>
    <property type="match status" value="1"/>
</dbReference>
<evidence type="ECO:0000256" key="16">
    <source>
        <dbReference type="ARBA" id="ARBA00047899"/>
    </source>
</evidence>
<dbReference type="InterPro" id="IPR017407">
    <property type="entry name" value="Ser/Thr_kinase_Rio1"/>
</dbReference>
<feature type="compositionally biased region" description="Acidic residues" evidence="22">
    <location>
        <begin position="35"/>
        <end position="62"/>
    </location>
</feature>
<dbReference type="SUPFAM" id="SSF56112">
    <property type="entry name" value="Protein kinase-like (PK-like)"/>
    <property type="match status" value="1"/>
</dbReference>
<dbReference type="EMBL" id="JANBOH010000098">
    <property type="protein sequence ID" value="KAJ1645596.1"/>
    <property type="molecule type" value="Genomic_DNA"/>
</dbReference>
<protein>
    <recommendedName>
        <fullName evidence="5">Serine/threonine-protein kinase RIO1</fullName>
        <ecNumber evidence="4">2.7.11.1</ecNumber>
    </recommendedName>
    <alternativeName>
        <fullName evidence="18">Serine/threonine-protein kinase rio1</fullName>
    </alternativeName>
</protein>
<dbReference type="InterPro" id="IPR011009">
    <property type="entry name" value="Kinase-like_dom_sf"/>
</dbReference>
<feature type="binding site" evidence="20">
    <location>
        <position position="305"/>
    </location>
    <ligand>
        <name>ATP</name>
        <dbReference type="ChEBI" id="CHEBI:30616"/>
    </ligand>
</feature>
<feature type="binding site" evidence="20">
    <location>
        <position position="233"/>
    </location>
    <ligand>
        <name>ATP</name>
        <dbReference type="ChEBI" id="CHEBI:30616"/>
    </ligand>
</feature>
<gene>
    <name evidence="24" type="primary">rio1</name>
    <name evidence="24" type="ORF">LPJ64_002840</name>
</gene>
<feature type="region of interest" description="Disordered" evidence="22">
    <location>
        <begin position="163"/>
        <end position="183"/>
    </location>
</feature>
<comment type="subcellular location">
    <subcellularLocation>
        <location evidence="2">Cytoplasm</location>
    </subcellularLocation>
</comment>
<feature type="compositionally biased region" description="Basic and acidic residues" evidence="22">
    <location>
        <begin position="173"/>
        <end position="183"/>
    </location>
</feature>
<comment type="cofactor">
    <cofactor evidence="1 21">
        <name>Mg(2+)</name>
        <dbReference type="ChEBI" id="CHEBI:18420"/>
    </cofactor>
</comment>